<comment type="caution">
    <text evidence="1">The sequence shown here is derived from an EMBL/GenBank/DDBJ whole genome shotgun (WGS) entry which is preliminary data.</text>
</comment>
<sequence>MAALTTSSSGLVTPISELPPSIMGEGDVANGDSHQQLPMDYFDFDLSSFASDGVLASTGINLGLHGEEDAQIDSFLDTSRGTANDSHENGNIANSTAPAAAMWGEGDQKLPGNAVESASHTSMAQGNQQLHEQLAQFHMQSPAIFAQLNGQKMNHKQQSADLYQSIPTDPGPTSGQWGNQSIAAYDRLSKRVSFGTYEGAEEVQKPYAPVQPLGPSAMPTPAQSGEMMPNMHTELVSPLPLGTGYEGGEVAGEYSINERGDILFTPLLSPAITHHGGSLHTSPQFAVESNQGHTHGQTSTTTDTQRRLESIQMQQMNLQRQLDELQQQQRQQQDQNSQSQMHQYQHQQQIYHQPQQRQTQPQDPNHTGSYVSPMVYPQTQTNLGSALSLTTGTPLQGPSPATSNHQEFFSPLGSPALGPVNHGPSVRKRHRSSLSNATSPALINTNHLPQYPPSRNAEAATVSPALLPQGALHAQRFMNMDGNNQAYLTEWAKLLSDNSSTSSSQISEVSIPSPVHRKPAELGAQSQHDGHLENYNMHSRQMNARPSSTRSPALGPHRSGNGKTRPSPMIKPSHRPGRSNLGNGNSVTSSPLVVATNGTHYSPAIMPGGHLIDGFSNGSAGSGSLSPVELSSILMPPPPPPPHRTQGNSAKFAPITPAALMQIGSVGGLSVLEESGHTPRAVYESAISLRTRNSSQHQSQPSLSQSQSQTPKAEQATLPIPAATGFLETASTHQTSGAHSGLISAIALERLRAIKPGAKTTTFRPTTKASPLLQATKNGKATKIANETNIPPEVRKSSHKQAEQRRRDSLKAGFDELRLLLPPINAEALDPETGEPIPGSSAPRLLPKSSLVPDSNPNKAVSKVALLKYSNEYIGRLNGKVERRDNYIDILKEAIRSCRHIAGFGPDEQLDELLDYAFEDEDEDEVPTGVATAQELAQQQEKDGLLQTSPDELGEADNQTQGPAAAGSKRGRKSVGGGGNNVSGSTITARGKRKPVETPAAANPASARSGRKGRRDSTLSTIVPEIDGASTIDVEAGEAGLVGLDGVGNEELVVGTDCDVDMVFDEGQHV</sequence>
<protein>
    <submittedName>
        <fullName evidence="1">Uncharacterized protein</fullName>
    </submittedName>
</protein>
<name>A0ACC2W319_9TREE</name>
<proteinExistence type="predicted"/>
<keyword evidence="2" id="KW-1185">Reference proteome</keyword>
<evidence type="ECO:0000313" key="2">
    <source>
        <dbReference type="Proteomes" id="UP001227268"/>
    </source>
</evidence>
<organism evidence="1 2">
    <name type="scientific">Naganishia friedmannii</name>
    <dbReference type="NCBI Taxonomy" id="89922"/>
    <lineage>
        <taxon>Eukaryota</taxon>
        <taxon>Fungi</taxon>
        <taxon>Dikarya</taxon>
        <taxon>Basidiomycota</taxon>
        <taxon>Agaricomycotina</taxon>
        <taxon>Tremellomycetes</taxon>
        <taxon>Filobasidiales</taxon>
        <taxon>Filobasidiaceae</taxon>
        <taxon>Naganishia</taxon>
    </lineage>
</organism>
<evidence type="ECO:0000313" key="1">
    <source>
        <dbReference type="EMBL" id="KAJ9105492.1"/>
    </source>
</evidence>
<accession>A0ACC2W319</accession>
<dbReference type="Proteomes" id="UP001227268">
    <property type="component" value="Unassembled WGS sequence"/>
</dbReference>
<dbReference type="EMBL" id="JASBWT010000004">
    <property type="protein sequence ID" value="KAJ9105492.1"/>
    <property type="molecule type" value="Genomic_DNA"/>
</dbReference>
<gene>
    <name evidence="1" type="ORF">QFC21_001863</name>
</gene>
<reference evidence="1" key="1">
    <citation type="submission" date="2023-04" db="EMBL/GenBank/DDBJ databases">
        <title>Draft Genome sequencing of Naganishia species isolated from polar environments using Oxford Nanopore Technology.</title>
        <authorList>
            <person name="Leo P."/>
            <person name="Venkateswaran K."/>
        </authorList>
    </citation>
    <scope>NUCLEOTIDE SEQUENCE</scope>
    <source>
        <strain evidence="1">MNA-CCFEE 5423</strain>
    </source>
</reference>